<gene>
    <name evidence="9" type="ORF">BU16DRAFT_566320</name>
</gene>
<keyword evidence="2 7" id="KW-0812">Transmembrane</keyword>
<comment type="subcellular location">
    <subcellularLocation>
        <location evidence="1">Membrane</location>
        <topology evidence="1">Multi-pass membrane protein</topology>
    </subcellularLocation>
</comment>
<comment type="similarity">
    <text evidence="5">Belongs to the SAT4 family.</text>
</comment>
<dbReference type="Pfam" id="PF20684">
    <property type="entry name" value="Fung_rhodopsin"/>
    <property type="match status" value="1"/>
</dbReference>
<protein>
    <recommendedName>
        <fullName evidence="8">Rhodopsin domain-containing protein</fullName>
    </recommendedName>
</protein>
<feature type="region of interest" description="Disordered" evidence="6">
    <location>
        <begin position="298"/>
        <end position="320"/>
    </location>
</feature>
<sequence>MLKEKALTLVVINFVFFPISALALALRIYVRATRSAIGADDYLLVAGLVLFALTIAMSTVAAYHGVGVHNYGASAAEMRDGVMYFSFWQIFFITSTVPIKASICISLLRITTNKLFKMILWTLIALSIIAAIISNVGVWSSCRPMAFTWDKTIKGGKCSSINVIIALTYLVSGTNILTDWTCAVLPAFILYDIQMRTKLKISIVLVLGMGAVASTATLIRLKFIPNYRNANDYLYGLADLVIWSVVEIGLGIIAGSVATLKPLFNKIFGSSKDPSPYTNDHTPRPFPGSYRLRDVSKGGMETTVHGGGERSDISDEDTASQRRMLRSVAIEGHHPPGHGAPGQNMDGIKVTYDISVSNDREDKKERKVEEMI</sequence>
<dbReference type="InterPro" id="IPR049326">
    <property type="entry name" value="Rhodopsin_dom_fungi"/>
</dbReference>
<dbReference type="AlphaFoldDB" id="A0A6A6QCY0"/>
<dbReference type="GO" id="GO:0016020">
    <property type="term" value="C:membrane"/>
    <property type="evidence" value="ECO:0007669"/>
    <property type="project" value="UniProtKB-SubCell"/>
</dbReference>
<evidence type="ECO:0000256" key="6">
    <source>
        <dbReference type="SAM" id="MobiDB-lite"/>
    </source>
</evidence>
<keyword evidence="10" id="KW-1185">Reference proteome</keyword>
<dbReference type="Proteomes" id="UP000799750">
    <property type="component" value="Unassembled WGS sequence"/>
</dbReference>
<feature type="transmembrane region" description="Helical" evidence="7">
    <location>
        <begin position="6"/>
        <end position="30"/>
    </location>
</feature>
<dbReference type="PANTHER" id="PTHR33048">
    <property type="entry name" value="PTH11-LIKE INTEGRAL MEMBRANE PROTEIN (AFU_ORTHOLOGUE AFUA_5G11245)"/>
    <property type="match status" value="1"/>
</dbReference>
<feature type="transmembrane region" description="Helical" evidence="7">
    <location>
        <begin position="241"/>
        <end position="260"/>
    </location>
</feature>
<evidence type="ECO:0000313" key="10">
    <source>
        <dbReference type="Proteomes" id="UP000799750"/>
    </source>
</evidence>
<evidence type="ECO:0000313" key="9">
    <source>
        <dbReference type="EMBL" id="KAF2490288.1"/>
    </source>
</evidence>
<evidence type="ECO:0000256" key="1">
    <source>
        <dbReference type="ARBA" id="ARBA00004141"/>
    </source>
</evidence>
<accession>A0A6A6QCY0</accession>
<organism evidence="9 10">
    <name type="scientific">Lophium mytilinum</name>
    <dbReference type="NCBI Taxonomy" id="390894"/>
    <lineage>
        <taxon>Eukaryota</taxon>
        <taxon>Fungi</taxon>
        <taxon>Dikarya</taxon>
        <taxon>Ascomycota</taxon>
        <taxon>Pezizomycotina</taxon>
        <taxon>Dothideomycetes</taxon>
        <taxon>Pleosporomycetidae</taxon>
        <taxon>Mytilinidiales</taxon>
        <taxon>Mytilinidiaceae</taxon>
        <taxon>Lophium</taxon>
    </lineage>
</organism>
<dbReference type="PANTHER" id="PTHR33048:SF96">
    <property type="entry name" value="INTEGRAL MEMBRANE PROTEIN"/>
    <property type="match status" value="1"/>
</dbReference>
<feature type="domain" description="Rhodopsin" evidence="8">
    <location>
        <begin position="26"/>
        <end position="266"/>
    </location>
</feature>
<evidence type="ECO:0000256" key="7">
    <source>
        <dbReference type="SAM" id="Phobius"/>
    </source>
</evidence>
<name>A0A6A6QCY0_9PEZI</name>
<dbReference type="InterPro" id="IPR052337">
    <property type="entry name" value="SAT4-like"/>
</dbReference>
<feature type="transmembrane region" description="Helical" evidence="7">
    <location>
        <begin position="86"/>
        <end position="108"/>
    </location>
</feature>
<evidence type="ECO:0000256" key="2">
    <source>
        <dbReference type="ARBA" id="ARBA00022692"/>
    </source>
</evidence>
<proteinExistence type="inferred from homology"/>
<evidence type="ECO:0000256" key="5">
    <source>
        <dbReference type="ARBA" id="ARBA00038359"/>
    </source>
</evidence>
<keyword evidence="3 7" id="KW-1133">Transmembrane helix</keyword>
<dbReference type="EMBL" id="MU004197">
    <property type="protein sequence ID" value="KAF2490288.1"/>
    <property type="molecule type" value="Genomic_DNA"/>
</dbReference>
<feature type="transmembrane region" description="Helical" evidence="7">
    <location>
        <begin position="120"/>
        <end position="141"/>
    </location>
</feature>
<evidence type="ECO:0000256" key="4">
    <source>
        <dbReference type="ARBA" id="ARBA00023136"/>
    </source>
</evidence>
<feature type="transmembrane region" description="Helical" evidence="7">
    <location>
        <begin position="42"/>
        <end position="66"/>
    </location>
</feature>
<keyword evidence="4 7" id="KW-0472">Membrane</keyword>
<evidence type="ECO:0000256" key="3">
    <source>
        <dbReference type="ARBA" id="ARBA00022989"/>
    </source>
</evidence>
<dbReference type="OrthoDB" id="3897607at2759"/>
<reference evidence="9" key="1">
    <citation type="journal article" date="2020" name="Stud. Mycol.">
        <title>101 Dothideomycetes genomes: a test case for predicting lifestyles and emergence of pathogens.</title>
        <authorList>
            <person name="Haridas S."/>
            <person name="Albert R."/>
            <person name="Binder M."/>
            <person name="Bloem J."/>
            <person name="Labutti K."/>
            <person name="Salamov A."/>
            <person name="Andreopoulos B."/>
            <person name="Baker S."/>
            <person name="Barry K."/>
            <person name="Bills G."/>
            <person name="Bluhm B."/>
            <person name="Cannon C."/>
            <person name="Castanera R."/>
            <person name="Culley D."/>
            <person name="Daum C."/>
            <person name="Ezra D."/>
            <person name="Gonzalez J."/>
            <person name="Henrissat B."/>
            <person name="Kuo A."/>
            <person name="Liang C."/>
            <person name="Lipzen A."/>
            <person name="Lutzoni F."/>
            <person name="Magnuson J."/>
            <person name="Mondo S."/>
            <person name="Nolan M."/>
            <person name="Ohm R."/>
            <person name="Pangilinan J."/>
            <person name="Park H.-J."/>
            <person name="Ramirez L."/>
            <person name="Alfaro M."/>
            <person name="Sun H."/>
            <person name="Tritt A."/>
            <person name="Yoshinaga Y."/>
            <person name="Zwiers L.-H."/>
            <person name="Turgeon B."/>
            <person name="Goodwin S."/>
            <person name="Spatafora J."/>
            <person name="Crous P."/>
            <person name="Grigoriev I."/>
        </authorList>
    </citation>
    <scope>NUCLEOTIDE SEQUENCE</scope>
    <source>
        <strain evidence="9">CBS 269.34</strain>
    </source>
</reference>
<feature type="region of interest" description="Disordered" evidence="6">
    <location>
        <begin position="274"/>
        <end position="293"/>
    </location>
</feature>
<feature type="transmembrane region" description="Helical" evidence="7">
    <location>
        <begin position="203"/>
        <end position="221"/>
    </location>
</feature>
<evidence type="ECO:0000259" key="8">
    <source>
        <dbReference type="Pfam" id="PF20684"/>
    </source>
</evidence>
<feature type="transmembrane region" description="Helical" evidence="7">
    <location>
        <begin position="161"/>
        <end position="191"/>
    </location>
</feature>